<feature type="transmembrane region" description="Helical" evidence="2">
    <location>
        <begin position="6"/>
        <end position="31"/>
    </location>
</feature>
<dbReference type="EMBL" id="JAUCMV010000002">
    <property type="protein sequence ID" value="KAK0418542.1"/>
    <property type="molecule type" value="Genomic_DNA"/>
</dbReference>
<keyword evidence="2" id="KW-0812">Transmembrane</keyword>
<keyword evidence="2" id="KW-1133">Transmembrane helix</keyword>
<name>A0AA39I8R5_9BILA</name>
<evidence type="ECO:0000313" key="4">
    <source>
        <dbReference type="Proteomes" id="UP001175271"/>
    </source>
</evidence>
<gene>
    <name evidence="3" type="ORF">QR680_013627</name>
</gene>
<organism evidence="3 4">
    <name type="scientific">Steinernema hermaphroditum</name>
    <dbReference type="NCBI Taxonomy" id="289476"/>
    <lineage>
        <taxon>Eukaryota</taxon>
        <taxon>Metazoa</taxon>
        <taxon>Ecdysozoa</taxon>
        <taxon>Nematoda</taxon>
        <taxon>Chromadorea</taxon>
        <taxon>Rhabditida</taxon>
        <taxon>Tylenchina</taxon>
        <taxon>Panagrolaimomorpha</taxon>
        <taxon>Strongyloidoidea</taxon>
        <taxon>Steinernematidae</taxon>
        <taxon>Steinernema</taxon>
    </lineage>
</organism>
<sequence>MGSEEIIAITAFCSSTILATCAAILSAYIFFHFQIRFHNRTRGLLKKVNLVEAHLKQQAYSDDFWNHVGKQMGITAEQIKADRDLFVKSLTVCDATLTPKASSQQASPKIPSQQNVQAGVDDPNYRTMLGVQDCFLATAKSNSKGSAEPNINVEKSKEAIAKASSNGADSGYEALDVLNDNSLMPPPPQ</sequence>
<keyword evidence="2" id="KW-0472">Membrane</keyword>
<comment type="caution">
    <text evidence="3">The sequence shown here is derived from an EMBL/GenBank/DDBJ whole genome shotgun (WGS) entry which is preliminary data.</text>
</comment>
<evidence type="ECO:0000256" key="2">
    <source>
        <dbReference type="SAM" id="Phobius"/>
    </source>
</evidence>
<accession>A0AA39I8R5</accession>
<reference evidence="3" key="1">
    <citation type="submission" date="2023-06" db="EMBL/GenBank/DDBJ databases">
        <title>Genomic analysis of the entomopathogenic nematode Steinernema hermaphroditum.</title>
        <authorList>
            <person name="Schwarz E.M."/>
            <person name="Heppert J.K."/>
            <person name="Baniya A."/>
            <person name="Schwartz H.T."/>
            <person name="Tan C.-H."/>
            <person name="Antoshechkin I."/>
            <person name="Sternberg P.W."/>
            <person name="Goodrich-Blair H."/>
            <person name="Dillman A.R."/>
        </authorList>
    </citation>
    <scope>NUCLEOTIDE SEQUENCE</scope>
    <source>
        <strain evidence="3">PS9179</strain>
        <tissue evidence="3">Whole animal</tissue>
    </source>
</reference>
<dbReference type="InterPro" id="IPR004296">
    <property type="entry name" value="DUF236"/>
</dbReference>
<proteinExistence type="predicted"/>
<dbReference type="AlphaFoldDB" id="A0AA39I8R5"/>
<dbReference type="Pfam" id="PF03057">
    <property type="entry name" value="DUF236"/>
    <property type="match status" value="1"/>
</dbReference>
<feature type="region of interest" description="Disordered" evidence="1">
    <location>
        <begin position="161"/>
        <end position="189"/>
    </location>
</feature>
<keyword evidence="4" id="KW-1185">Reference proteome</keyword>
<evidence type="ECO:0000313" key="3">
    <source>
        <dbReference type="EMBL" id="KAK0418542.1"/>
    </source>
</evidence>
<protein>
    <submittedName>
        <fullName evidence="3">Uncharacterized protein</fullName>
    </submittedName>
</protein>
<evidence type="ECO:0000256" key="1">
    <source>
        <dbReference type="SAM" id="MobiDB-lite"/>
    </source>
</evidence>
<dbReference type="Proteomes" id="UP001175271">
    <property type="component" value="Unassembled WGS sequence"/>
</dbReference>